<organism evidence="1">
    <name type="scientific">Acerihabitans sp. KWT182</name>
    <dbReference type="NCBI Taxonomy" id="3157919"/>
    <lineage>
        <taxon>Bacteria</taxon>
        <taxon>Pseudomonadati</taxon>
        <taxon>Pseudomonadota</taxon>
        <taxon>Gammaproteobacteria</taxon>
        <taxon>Enterobacterales</taxon>
        <taxon>Pectobacteriaceae</taxon>
        <taxon>Acerihabitans</taxon>
    </lineage>
</organism>
<dbReference type="AlphaFoldDB" id="A0AAU7QFK5"/>
<reference evidence="1" key="1">
    <citation type="submission" date="2024-06" db="EMBL/GenBank/DDBJ databases">
        <authorList>
            <person name="Coelho C."/>
            <person name="Bento M."/>
            <person name="Garcia E."/>
            <person name="Camelo A."/>
            <person name="Brandao I."/>
            <person name="Espirito Santo C."/>
            <person name="Trovao J."/>
            <person name="Verissimo A."/>
            <person name="Costa J."/>
            <person name="Tiago I."/>
        </authorList>
    </citation>
    <scope>NUCLEOTIDE SEQUENCE</scope>
    <source>
        <strain evidence="1">KWT182</strain>
    </source>
</reference>
<name>A0AAU7QFK5_9GAMM</name>
<evidence type="ECO:0000313" key="1">
    <source>
        <dbReference type="EMBL" id="XBS71651.1"/>
    </source>
</evidence>
<accession>A0AAU7QFK5</accession>
<dbReference type="Gene3D" id="1.25.40.20">
    <property type="entry name" value="Ankyrin repeat-containing domain"/>
    <property type="match status" value="1"/>
</dbReference>
<dbReference type="EMBL" id="CP157947">
    <property type="protein sequence ID" value="XBS71651.1"/>
    <property type="molecule type" value="Genomic_DNA"/>
</dbReference>
<dbReference type="InterPro" id="IPR036770">
    <property type="entry name" value="Ankyrin_rpt-contain_sf"/>
</dbReference>
<sequence length="81" mass="8989">MNIQGPCGNGDQETLYPRAIFSLVIKGDISSIKTLIEIDEGIHLYALKYGTSQMVNELLAHPKVDVNVLDKHGDLALHRIF</sequence>
<gene>
    <name evidence="1" type="ORF">ABK905_12555</name>
</gene>
<dbReference type="SUPFAM" id="SSF48403">
    <property type="entry name" value="Ankyrin repeat"/>
    <property type="match status" value="1"/>
</dbReference>
<protein>
    <recommendedName>
        <fullName evidence="2">Ankyrin repeat domain-containing protein</fullName>
    </recommendedName>
</protein>
<evidence type="ECO:0008006" key="2">
    <source>
        <dbReference type="Google" id="ProtNLM"/>
    </source>
</evidence>
<proteinExistence type="predicted"/>